<feature type="transmembrane region" description="Helical" evidence="2">
    <location>
        <begin position="65"/>
        <end position="88"/>
    </location>
</feature>
<feature type="region of interest" description="Disordered" evidence="1">
    <location>
        <begin position="1"/>
        <end position="29"/>
    </location>
</feature>
<keyword evidence="2" id="KW-0472">Membrane</keyword>
<gene>
    <name evidence="3" type="ORF">VQ02_26675</name>
</gene>
<protein>
    <submittedName>
        <fullName evidence="3">Uncharacterized protein</fullName>
    </submittedName>
</protein>
<dbReference type="RefSeq" id="WP_048447261.1">
    <property type="nucleotide sequence ID" value="NZ_LABY01000206.1"/>
</dbReference>
<evidence type="ECO:0000313" key="3">
    <source>
        <dbReference type="EMBL" id="KMO31194.1"/>
    </source>
</evidence>
<organism evidence="3 4">
    <name type="scientific">Methylobacterium variabile</name>
    <dbReference type="NCBI Taxonomy" id="298794"/>
    <lineage>
        <taxon>Bacteria</taxon>
        <taxon>Pseudomonadati</taxon>
        <taxon>Pseudomonadota</taxon>
        <taxon>Alphaproteobacteria</taxon>
        <taxon>Hyphomicrobiales</taxon>
        <taxon>Methylobacteriaceae</taxon>
        <taxon>Methylobacterium</taxon>
    </lineage>
</organism>
<dbReference type="EMBL" id="LABY01000206">
    <property type="protein sequence ID" value="KMO31194.1"/>
    <property type="molecule type" value="Genomic_DNA"/>
</dbReference>
<keyword evidence="2" id="KW-0812">Transmembrane</keyword>
<evidence type="ECO:0000256" key="1">
    <source>
        <dbReference type="SAM" id="MobiDB-lite"/>
    </source>
</evidence>
<evidence type="ECO:0000256" key="2">
    <source>
        <dbReference type="SAM" id="Phobius"/>
    </source>
</evidence>
<name>A0A0J6SC16_9HYPH</name>
<sequence length="128" mass="14177">MIGEDTTSRPGPPVAAPASPQGGPGPHPLAQAWDDRIARLLELLPQRVGTSVGWLRAPARRWVRIPAALLLIVGGFLAILPVFGLWMLPLGLALLSEDIPGMKPSLERSARWIEARWARLVRWWRGRR</sequence>
<proteinExistence type="predicted"/>
<dbReference type="Proteomes" id="UP000035955">
    <property type="component" value="Unassembled WGS sequence"/>
</dbReference>
<evidence type="ECO:0000313" key="4">
    <source>
        <dbReference type="Proteomes" id="UP000035955"/>
    </source>
</evidence>
<dbReference type="AlphaFoldDB" id="A0A0J6SC16"/>
<accession>A0A0J6SC16</accession>
<dbReference type="OrthoDB" id="5959103at2"/>
<keyword evidence="2" id="KW-1133">Transmembrane helix</keyword>
<comment type="caution">
    <text evidence="3">The sequence shown here is derived from an EMBL/GenBank/DDBJ whole genome shotgun (WGS) entry which is preliminary data.</text>
</comment>
<dbReference type="PATRIC" id="fig|298794.3.peg.3121"/>
<keyword evidence="4" id="KW-1185">Reference proteome</keyword>
<reference evidence="3 4" key="1">
    <citation type="submission" date="2015-03" db="EMBL/GenBank/DDBJ databases">
        <title>Genome sequencing of Methylobacterium variabile DSM 16961.</title>
        <authorList>
            <person name="Chaudhry V."/>
            <person name="Patil P.B."/>
        </authorList>
    </citation>
    <scope>NUCLEOTIDE SEQUENCE [LARGE SCALE GENOMIC DNA]</scope>
    <source>
        <strain evidence="3 4">DSM 16961</strain>
    </source>
</reference>